<protein>
    <recommendedName>
        <fullName evidence="2">7(1) septoil knot domain-containing protein</fullName>
    </recommendedName>
</protein>
<evidence type="ECO:0000313" key="4">
    <source>
        <dbReference type="Proteomes" id="UP001604335"/>
    </source>
</evidence>
<dbReference type="EMBL" id="JAZAQF010000012">
    <property type="protein sequence ID" value="MFG3816479.1"/>
    <property type="molecule type" value="Genomic_DNA"/>
</dbReference>
<dbReference type="Pfam" id="PF19647">
    <property type="entry name" value="Septknot"/>
    <property type="match status" value="1"/>
</dbReference>
<evidence type="ECO:0000259" key="2">
    <source>
        <dbReference type="Pfam" id="PF19647"/>
    </source>
</evidence>
<dbReference type="InterPro" id="IPR046148">
    <property type="entry name" value="Septknot"/>
</dbReference>
<gene>
    <name evidence="3" type="ORF">VPK24_02430</name>
</gene>
<accession>A0ABW7C5I8</accession>
<name>A0ABW7C5I8_9CYAN</name>
<feature type="transmembrane region" description="Helical" evidence="1">
    <location>
        <begin position="12"/>
        <end position="33"/>
    </location>
</feature>
<dbReference type="Proteomes" id="UP001604335">
    <property type="component" value="Unassembled WGS sequence"/>
</dbReference>
<keyword evidence="1" id="KW-1133">Transmembrane helix</keyword>
<keyword evidence="4" id="KW-1185">Reference proteome</keyword>
<organism evidence="3 4">
    <name type="scientific">Limnothrix redekei LRLZ20PSL1</name>
    <dbReference type="NCBI Taxonomy" id="3112953"/>
    <lineage>
        <taxon>Bacteria</taxon>
        <taxon>Bacillati</taxon>
        <taxon>Cyanobacteriota</taxon>
        <taxon>Cyanophyceae</taxon>
        <taxon>Pseudanabaenales</taxon>
        <taxon>Pseudanabaenaceae</taxon>
        <taxon>Limnothrix</taxon>
    </lineage>
</organism>
<keyword evidence="1" id="KW-0812">Transmembrane</keyword>
<feature type="domain" description="7(1) septoil knot" evidence="2">
    <location>
        <begin position="48"/>
        <end position="119"/>
    </location>
</feature>
<evidence type="ECO:0000256" key="1">
    <source>
        <dbReference type="SAM" id="Phobius"/>
    </source>
</evidence>
<sequence length="120" mass="13650">MAGDRRRQPWRLWLSRGLLIGAIGLILSLWSLGARANSPSTCQYKERPLFGKVQIVESFPDFTVQVVEAFPDLKVQIVNAFPDRCGEWQFVNAFPDFKIKFVTAFPDLKIQFVTSFPGLT</sequence>
<reference evidence="4" key="1">
    <citation type="journal article" date="2024" name="Algal Res.">
        <title>Biochemical, toxicological and genomic investigation of a high-biomass producing Limnothrix strain isolated from Italian shallow drinking water reservoir.</title>
        <authorList>
            <person name="Simonazzi M."/>
            <person name="Shishido T.K."/>
            <person name="Delbaje E."/>
            <person name="Wahlsten M."/>
            <person name="Fewer D.P."/>
            <person name="Sivonen K."/>
            <person name="Pezzolesi L."/>
            <person name="Pistocchi R."/>
        </authorList>
    </citation>
    <scope>NUCLEOTIDE SEQUENCE [LARGE SCALE GENOMIC DNA]</scope>
    <source>
        <strain evidence="4">LRLZ20PSL1</strain>
    </source>
</reference>
<comment type="caution">
    <text evidence="3">The sequence shown here is derived from an EMBL/GenBank/DDBJ whole genome shotgun (WGS) entry which is preliminary data.</text>
</comment>
<proteinExistence type="predicted"/>
<evidence type="ECO:0000313" key="3">
    <source>
        <dbReference type="EMBL" id="MFG3816479.1"/>
    </source>
</evidence>
<dbReference type="RefSeq" id="WP_393010401.1">
    <property type="nucleotide sequence ID" value="NZ_JAZAQF010000012.1"/>
</dbReference>
<keyword evidence="1" id="KW-0472">Membrane</keyword>